<dbReference type="InterPro" id="IPR001764">
    <property type="entry name" value="Glyco_hydro_3_N"/>
</dbReference>
<evidence type="ECO:0000259" key="7">
    <source>
        <dbReference type="SMART" id="SM01217"/>
    </source>
</evidence>
<dbReference type="PANTHER" id="PTHR30620">
    <property type="entry name" value="PERIPLASMIC BETA-GLUCOSIDASE-RELATED"/>
    <property type="match status" value="1"/>
</dbReference>
<sequence length="777" mass="83672">MAENTATLPYKNPDLPVEERIADLLGRMTLEEKVGQMMQLDARSGDLDDLIVGKHVGSILHTSPEDLPRAVETVNTKTRLGIPLVIGDDCIHGYSFWPGATIFPEQLGMAVSWDSEKIEAMGRATAEEVSTTGVHWTFSPVLCIGRDTRWGRVGETFGEDPMLIGELASAIVKGYQGGAKAGEPLAKDAILACAKHFAGYSETQGGRDASEADLSHRKLESWFLPPFERVAKEGCGTFMLGYESIEGVPVTFNKWLLSDKLRGAWNYQGTLITDWDNVGRSVWEQHVKPDYVHAAADAVKAGNDLVMTTPQFYEGAIEAVNTGLLDESLIDAAVERILALKFRLGLFEDPRLPDSERIKAVIGSDEHQRLNLELTRESVALLKNDGALPFAPGKAKRIAVVGPLADDAQTQLGDWAGSSGQVNWMPEGHPREMITTVLDGVKTIAGEAGAEVVYSRGANIIDLVPDPEGEFYPDGQPRPKIGVAAPVDQALLDEAVANARQSDLIVAVVGDVIQLIGEGCSTGTLELVGGQNALIDALAAVAKETGKPFVVVLVSSKPQVMPASVVGGYGVADKPSDSGVSAFLWAPSPGMKGGQAIAEIIFGLTEPSGRLPITFPRHAGQLPVYYNQIRGQHGNRYADLTQDPAYAFGEGLSYTTFEYGDVAITNANESKPFVETDTVHAEITLTNTGDRPGTEIVQAYIGDIVTSYSWTDRELKAFKRVELAPGESRTVSFDIPVADCTIVDADANRIVEAGEFELLIGHSSRREDLKRATFTVA</sequence>
<keyword evidence="11" id="KW-1185">Reference proteome</keyword>
<comment type="catalytic activity">
    <reaction evidence="1">
        <text>Hydrolysis of terminal, non-reducing beta-D-glucosyl residues with release of beta-D-glucose.</text>
        <dbReference type="EC" id="3.2.1.21"/>
    </reaction>
</comment>
<feature type="domain" description="Fibronectin type III-like" evidence="7">
    <location>
        <begin position="695"/>
        <end position="764"/>
    </location>
</feature>
<dbReference type="InterPro" id="IPR002772">
    <property type="entry name" value="Glyco_hydro_3_C"/>
</dbReference>
<evidence type="ECO:0000313" key="10">
    <source>
        <dbReference type="Proteomes" id="UP000216057"/>
    </source>
</evidence>
<gene>
    <name evidence="9" type="ORF">BE0216_10660</name>
    <name evidence="8" type="ORF">BEUL_2035</name>
</gene>
<dbReference type="EMBL" id="MWWZ01000013">
    <property type="protein sequence ID" value="OZG65025.1"/>
    <property type="molecule type" value="Genomic_DNA"/>
</dbReference>
<evidence type="ECO:0000256" key="5">
    <source>
        <dbReference type="ARBA" id="ARBA00022801"/>
    </source>
</evidence>
<evidence type="ECO:0000256" key="3">
    <source>
        <dbReference type="ARBA" id="ARBA00012744"/>
    </source>
</evidence>
<comment type="similarity">
    <text evidence="2">Belongs to the glycosyl hydrolase 3 family.</text>
</comment>
<dbReference type="InterPro" id="IPR017853">
    <property type="entry name" value="GH"/>
</dbReference>
<dbReference type="PANTHER" id="PTHR30620:SF16">
    <property type="entry name" value="LYSOSOMAL BETA GLUCOSIDASE"/>
    <property type="match status" value="1"/>
</dbReference>
<evidence type="ECO:0000313" key="9">
    <source>
        <dbReference type="EMBL" id="QOL32845.1"/>
    </source>
</evidence>
<dbReference type="InterPro" id="IPR036881">
    <property type="entry name" value="Glyco_hydro_3_C_sf"/>
</dbReference>
<dbReference type="SUPFAM" id="SSF52279">
    <property type="entry name" value="Beta-D-glucan exohydrolase, C-terminal domain"/>
    <property type="match status" value="1"/>
</dbReference>
<evidence type="ECO:0000256" key="1">
    <source>
        <dbReference type="ARBA" id="ARBA00000448"/>
    </source>
</evidence>
<dbReference type="PRINTS" id="PR00133">
    <property type="entry name" value="GLHYDRLASE3"/>
</dbReference>
<accession>A0A261G1A7</accession>
<dbReference type="GO" id="GO:0008422">
    <property type="term" value="F:beta-glucosidase activity"/>
    <property type="evidence" value="ECO:0007669"/>
    <property type="project" value="UniProtKB-EC"/>
</dbReference>
<organism evidence="8 10">
    <name type="scientific">Bifidobacterium eulemuris</name>
    <dbReference type="NCBI Taxonomy" id="1765219"/>
    <lineage>
        <taxon>Bacteria</taxon>
        <taxon>Bacillati</taxon>
        <taxon>Actinomycetota</taxon>
        <taxon>Actinomycetes</taxon>
        <taxon>Bifidobacteriales</taxon>
        <taxon>Bifidobacteriaceae</taxon>
        <taxon>Bifidobacterium</taxon>
    </lineage>
</organism>
<dbReference type="InterPro" id="IPR051915">
    <property type="entry name" value="Cellulose_Degrad_GH3"/>
</dbReference>
<dbReference type="Gene3D" id="3.20.20.300">
    <property type="entry name" value="Glycoside hydrolase, family 3, N-terminal domain"/>
    <property type="match status" value="1"/>
</dbReference>
<dbReference type="Gene3D" id="3.40.50.1700">
    <property type="entry name" value="Glycoside hydrolase family 3 C-terminal domain"/>
    <property type="match status" value="1"/>
</dbReference>
<dbReference type="RefSeq" id="WP_094637543.1">
    <property type="nucleotide sequence ID" value="NZ_CP062938.1"/>
</dbReference>
<dbReference type="SUPFAM" id="SSF51445">
    <property type="entry name" value="(Trans)glycosidases"/>
    <property type="match status" value="1"/>
</dbReference>
<evidence type="ECO:0000256" key="2">
    <source>
        <dbReference type="ARBA" id="ARBA00005336"/>
    </source>
</evidence>
<dbReference type="Gene3D" id="2.60.40.10">
    <property type="entry name" value="Immunoglobulins"/>
    <property type="match status" value="1"/>
</dbReference>
<keyword evidence="4" id="KW-0732">Signal</keyword>
<evidence type="ECO:0000313" key="8">
    <source>
        <dbReference type="EMBL" id="OZG65025.1"/>
    </source>
</evidence>
<dbReference type="EMBL" id="CP062938">
    <property type="protein sequence ID" value="QOL32845.1"/>
    <property type="molecule type" value="Genomic_DNA"/>
</dbReference>
<dbReference type="Pfam" id="PF14310">
    <property type="entry name" value="Fn3-like"/>
    <property type="match status" value="1"/>
</dbReference>
<dbReference type="Pfam" id="PF00933">
    <property type="entry name" value="Glyco_hydro_3"/>
    <property type="match status" value="1"/>
</dbReference>
<evidence type="ECO:0000256" key="6">
    <source>
        <dbReference type="ARBA" id="ARBA00023295"/>
    </source>
</evidence>
<evidence type="ECO:0000256" key="4">
    <source>
        <dbReference type="ARBA" id="ARBA00022729"/>
    </source>
</evidence>
<proteinExistence type="inferred from homology"/>
<dbReference type="Proteomes" id="UP000216057">
    <property type="component" value="Unassembled WGS sequence"/>
</dbReference>
<dbReference type="AlphaFoldDB" id="A0A261G1A7"/>
<dbReference type="Pfam" id="PF01915">
    <property type="entry name" value="Glyco_hydro_3_C"/>
    <property type="match status" value="1"/>
</dbReference>
<dbReference type="KEGG" id="beu:BE0216_10660"/>
<dbReference type="Proteomes" id="UP000593943">
    <property type="component" value="Chromosome"/>
</dbReference>
<dbReference type="GO" id="GO:0009251">
    <property type="term" value="P:glucan catabolic process"/>
    <property type="evidence" value="ECO:0007669"/>
    <property type="project" value="TreeGrafter"/>
</dbReference>
<name>A0A261G1A7_9BIFI</name>
<dbReference type="EC" id="3.2.1.21" evidence="3"/>
<dbReference type="InterPro" id="IPR026891">
    <property type="entry name" value="Fn3-like"/>
</dbReference>
<keyword evidence="6" id="KW-0326">Glycosidase</keyword>
<reference evidence="8 10" key="1">
    <citation type="journal article" date="2017" name="BMC Genomics">
        <title>Comparative genomic and phylogenomic analyses of the Bifidobacteriaceae family.</title>
        <authorList>
            <person name="Lugli G.A."/>
            <person name="Milani C."/>
            <person name="Turroni F."/>
            <person name="Duranti S."/>
            <person name="Mancabelli L."/>
            <person name="Mangifesta M."/>
            <person name="Ferrario C."/>
            <person name="Modesto M."/>
            <person name="Mattarelli P."/>
            <person name="Jiri K."/>
            <person name="van Sinderen D."/>
            <person name="Ventura M."/>
        </authorList>
    </citation>
    <scope>NUCLEOTIDE SEQUENCE [LARGE SCALE GENOMIC DNA]</scope>
    <source>
        <strain evidence="8 10">DSM 100216</strain>
    </source>
</reference>
<reference evidence="9 11" key="2">
    <citation type="submission" date="2020-10" db="EMBL/GenBank/DDBJ databases">
        <title>Genome sequencing of Bifidobacterium eulemuris_DSMZ_100216.</title>
        <authorList>
            <person name="Kim J."/>
        </authorList>
    </citation>
    <scope>NUCLEOTIDE SEQUENCE [LARGE SCALE GENOMIC DNA]</scope>
    <source>
        <strain evidence="9 11">DSM 100216</strain>
    </source>
</reference>
<dbReference type="InterPro" id="IPR036962">
    <property type="entry name" value="Glyco_hydro_3_N_sf"/>
</dbReference>
<dbReference type="InterPro" id="IPR013783">
    <property type="entry name" value="Ig-like_fold"/>
</dbReference>
<evidence type="ECO:0000313" key="11">
    <source>
        <dbReference type="Proteomes" id="UP000593943"/>
    </source>
</evidence>
<keyword evidence="5 8" id="KW-0378">Hydrolase</keyword>
<dbReference type="SMART" id="SM01217">
    <property type="entry name" value="Fn3_like"/>
    <property type="match status" value="1"/>
</dbReference>
<dbReference type="OrthoDB" id="9803863at2"/>
<protein>
    <recommendedName>
        <fullName evidence="3">beta-glucosidase</fullName>
        <ecNumber evidence="3">3.2.1.21</ecNumber>
    </recommendedName>
</protein>